<keyword evidence="4" id="KW-1185">Reference proteome</keyword>
<feature type="domain" description="Mandelate racemase/muconate lactonizing enzyme C-terminal" evidence="2">
    <location>
        <begin position="143"/>
        <end position="239"/>
    </location>
</feature>
<dbReference type="Proteomes" id="UP000216020">
    <property type="component" value="Unassembled WGS sequence"/>
</dbReference>
<reference evidence="4" key="1">
    <citation type="submission" date="2017-05" db="EMBL/GenBank/DDBJ databases">
        <title>Complete and WGS of Bordetella genogroups.</title>
        <authorList>
            <person name="Spilker T."/>
            <person name="Lipuma J."/>
        </authorList>
    </citation>
    <scope>NUCLEOTIDE SEQUENCE [LARGE SCALE GENOMIC DNA]</scope>
    <source>
        <strain evidence="4">AU16122</strain>
    </source>
</reference>
<dbReference type="InterPro" id="IPR029017">
    <property type="entry name" value="Enolase-like_N"/>
</dbReference>
<dbReference type="InterPro" id="IPR029065">
    <property type="entry name" value="Enolase_C-like"/>
</dbReference>
<dbReference type="SUPFAM" id="SSF54826">
    <property type="entry name" value="Enolase N-terminal domain-like"/>
    <property type="match status" value="1"/>
</dbReference>
<organism evidence="3 4">
    <name type="scientific">Bordetella genomosp. 10</name>
    <dbReference type="NCBI Taxonomy" id="1416804"/>
    <lineage>
        <taxon>Bacteria</taxon>
        <taxon>Pseudomonadati</taxon>
        <taxon>Pseudomonadota</taxon>
        <taxon>Betaproteobacteria</taxon>
        <taxon>Burkholderiales</taxon>
        <taxon>Alcaligenaceae</taxon>
        <taxon>Bordetella</taxon>
    </lineage>
</organism>
<sequence>MDRCRPPRRGCMSKIRKVTLRRLRLPLSSPYRLSYRTFTEFEPYVVELEDDSGRGAFADGHVSPGSSSETREGAWAFCLEQLAALPGRDTAQARQALLARFEDSKVAVTAMVCAIEALEDSPYLTVTQDTVLPLLVPVGAMEPAAIAEEVDRRVAAGFKVFKVKVGKDVDADLARVRAIQDAARGRATLRLDANRAYGRDDALAFVGRLDPAGIDLFEQPCDADDWEANAAVAAASPVPLMLDEPICALADIDRAATLKNVGYCKLKLKRFGSLERLAEGLKRVRDKGMRPVLGDGLGSEIHNWMEACVARTTIDNAGEFNGFLKHPDKLFRQPLGYEHGAVVMPAGYRPELDRAAIERLTVERRDF</sequence>
<keyword evidence="1" id="KW-0479">Metal-binding</keyword>
<dbReference type="PANTHER" id="PTHR48073:SF2">
    <property type="entry name" value="O-SUCCINYLBENZOATE SYNTHASE"/>
    <property type="match status" value="1"/>
</dbReference>
<dbReference type="SFLD" id="SFLDS00001">
    <property type="entry name" value="Enolase"/>
    <property type="match status" value="1"/>
</dbReference>
<protein>
    <recommendedName>
        <fullName evidence="2">Mandelate racemase/muconate lactonizing enzyme C-terminal domain-containing protein</fullName>
    </recommendedName>
</protein>
<dbReference type="Gene3D" id="3.20.20.120">
    <property type="entry name" value="Enolase-like C-terminal domain"/>
    <property type="match status" value="1"/>
</dbReference>
<dbReference type="AlphaFoldDB" id="A0A261S416"/>
<dbReference type="InterPro" id="IPR013342">
    <property type="entry name" value="Mandelate_racemase_C"/>
</dbReference>
<dbReference type="PANTHER" id="PTHR48073">
    <property type="entry name" value="O-SUCCINYLBENZOATE SYNTHASE-RELATED"/>
    <property type="match status" value="1"/>
</dbReference>
<dbReference type="EMBL" id="NEVM01000005">
    <property type="protein sequence ID" value="OZI32099.1"/>
    <property type="molecule type" value="Genomic_DNA"/>
</dbReference>
<evidence type="ECO:0000313" key="3">
    <source>
        <dbReference type="EMBL" id="OZI32099.1"/>
    </source>
</evidence>
<evidence type="ECO:0000259" key="2">
    <source>
        <dbReference type="SMART" id="SM00922"/>
    </source>
</evidence>
<dbReference type="Gene3D" id="3.30.390.10">
    <property type="entry name" value="Enolase-like, N-terminal domain"/>
    <property type="match status" value="1"/>
</dbReference>
<dbReference type="InterPro" id="IPR036849">
    <property type="entry name" value="Enolase-like_C_sf"/>
</dbReference>
<dbReference type="GO" id="GO:0046872">
    <property type="term" value="F:metal ion binding"/>
    <property type="evidence" value="ECO:0007669"/>
    <property type="project" value="UniProtKB-KW"/>
</dbReference>
<dbReference type="GO" id="GO:0003824">
    <property type="term" value="F:catalytic activity"/>
    <property type="evidence" value="ECO:0007669"/>
    <property type="project" value="UniProtKB-ARBA"/>
</dbReference>
<dbReference type="Pfam" id="PF13378">
    <property type="entry name" value="MR_MLE_C"/>
    <property type="match status" value="1"/>
</dbReference>
<accession>A0A261S416</accession>
<dbReference type="SMART" id="SM00922">
    <property type="entry name" value="MR_MLE"/>
    <property type="match status" value="1"/>
</dbReference>
<name>A0A261S416_9BORD</name>
<dbReference type="SFLD" id="SFLDG00180">
    <property type="entry name" value="muconate_cycloisomerase"/>
    <property type="match status" value="1"/>
</dbReference>
<dbReference type="OrthoDB" id="8837888at2"/>
<evidence type="ECO:0000313" key="4">
    <source>
        <dbReference type="Proteomes" id="UP000216020"/>
    </source>
</evidence>
<proteinExistence type="predicted"/>
<evidence type="ECO:0000256" key="1">
    <source>
        <dbReference type="ARBA" id="ARBA00022723"/>
    </source>
</evidence>
<gene>
    <name evidence="3" type="ORF">CAL29_30165</name>
</gene>
<comment type="caution">
    <text evidence="3">The sequence shown here is derived from an EMBL/GenBank/DDBJ whole genome shotgun (WGS) entry which is preliminary data.</text>
</comment>
<dbReference type="SUPFAM" id="SSF51604">
    <property type="entry name" value="Enolase C-terminal domain-like"/>
    <property type="match status" value="1"/>
</dbReference>